<dbReference type="InterPro" id="IPR032063">
    <property type="entry name" value="MavL-like"/>
</dbReference>
<dbReference type="Proteomes" id="UP001233999">
    <property type="component" value="Unassembled WGS sequence"/>
</dbReference>
<evidence type="ECO:0000313" key="1">
    <source>
        <dbReference type="EMBL" id="KAJ9582648.1"/>
    </source>
</evidence>
<dbReference type="EMBL" id="JASPKZ010007782">
    <property type="protein sequence ID" value="KAJ9582648.1"/>
    <property type="molecule type" value="Genomic_DNA"/>
</dbReference>
<organism evidence="1 2">
    <name type="scientific">Diploptera punctata</name>
    <name type="common">Pacific beetle cockroach</name>
    <dbReference type="NCBI Taxonomy" id="6984"/>
    <lineage>
        <taxon>Eukaryota</taxon>
        <taxon>Metazoa</taxon>
        <taxon>Ecdysozoa</taxon>
        <taxon>Arthropoda</taxon>
        <taxon>Hexapoda</taxon>
        <taxon>Insecta</taxon>
        <taxon>Pterygota</taxon>
        <taxon>Neoptera</taxon>
        <taxon>Polyneoptera</taxon>
        <taxon>Dictyoptera</taxon>
        <taxon>Blattodea</taxon>
        <taxon>Blaberoidea</taxon>
        <taxon>Blaberidae</taxon>
        <taxon>Diplopterinae</taxon>
        <taxon>Diploptera</taxon>
    </lineage>
</organism>
<accession>A0AAD7ZLE6</accession>
<proteinExistence type="predicted"/>
<gene>
    <name evidence="1" type="ORF">L9F63_023026</name>
</gene>
<comment type="caution">
    <text evidence="1">The sequence shown here is derived from an EMBL/GenBank/DDBJ whole genome shotgun (WGS) entry which is preliminary data.</text>
</comment>
<protein>
    <submittedName>
        <fullName evidence="1">Uncharacterized protein</fullName>
    </submittedName>
</protein>
<dbReference type="Pfam" id="PF16062">
    <property type="entry name" value="MavL-like"/>
    <property type="match status" value="1"/>
</dbReference>
<name>A0AAD7ZLE6_DIPPU</name>
<reference evidence="1" key="2">
    <citation type="submission" date="2023-05" db="EMBL/GenBank/DDBJ databases">
        <authorList>
            <person name="Fouks B."/>
        </authorList>
    </citation>
    <scope>NUCLEOTIDE SEQUENCE</scope>
    <source>
        <strain evidence="1">Stay&amp;Tobe</strain>
        <tissue evidence="1">Testes</tissue>
    </source>
</reference>
<keyword evidence="2" id="KW-1185">Reference proteome</keyword>
<dbReference type="AlphaFoldDB" id="A0AAD7ZLE6"/>
<reference evidence="1" key="1">
    <citation type="journal article" date="2023" name="IScience">
        <title>Live-bearing cockroach genome reveals convergent evolutionary mechanisms linked to viviparity in insects and beyond.</title>
        <authorList>
            <person name="Fouks B."/>
            <person name="Harrison M.C."/>
            <person name="Mikhailova A.A."/>
            <person name="Marchal E."/>
            <person name="English S."/>
            <person name="Carruthers M."/>
            <person name="Jennings E.C."/>
            <person name="Chiamaka E.L."/>
            <person name="Frigard R.A."/>
            <person name="Pippel M."/>
            <person name="Attardo G.M."/>
            <person name="Benoit J.B."/>
            <person name="Bornberg-Bauer E."/>
            <person name="Tobe S.S."/>
        </authorList>
    </citation>
    <scope>NUCLEOTIDE SEQUENCE</scope>
    <source>
        <strain evidence="1">Stay&amp;Tobe</strain>
    </source>
</reference>
<sequence length="490" mass="55215">MSFNIRSCFTGSEGKDDTEPVLNYEVKEYIPVVKKPNINLNIDKPEDGSLQELLDNSLQFKKWYPLESVLCSHLLETHPHITKEVLEHHANSAYPLLHEVAIQLYLDFLEFKKDYGSNIEKEIYKNMTLIDLVERLLQKRSIIFCGSRDYYTLLSGEEGMAGWDKIGTDEEVHPLLLQNCLSYDEMKLSAFLALSCHSAFINDGNRNNCGIPSDSNCIEKNGVVVGIVGPRLSHGFVMEYQEMIINQEANITTHGYGTSNNSSTLSQWRQIWANFYGEKNLPLYKTVKNVRKDQETKARFTKLRKGLFFDNEIYSKRIGIAAETFLLEAEARAAAENKKAYVHVVGVGLGAWMVSKHQEKVFLDTYAKCLKNLQRVLPHISDVNFGWFKENTCGGIGDGGVIGDDINGIKIHFSNKPPHTKLEDDRKLLVVSYAWDSNSLPGNEYWCGSLDTSGDPANASSTQVAELQNPFVNRRKLCGANLHIASAEDV</sequence>
<feature type="non-terminal residue" evidence="1">
    <location>
        <position position="1"/>
    </location>
</feature>
<evidence type="ECO:0000313" key="2">
    <source>
        <dbReference type="Proteomes" id="UP001233999"/>
    </source>
</evidence>